<dbReference type="PANTHER" id="PTHR33710:SF71">
    <property type="entry name" value="ENDONUCLEASE_EXONUCLEASE_PHOSPHATASE DOMAIN-CONTAINING PROTEIN"/>
    <property type="match status" value="1"/>
</dbReference>
<gene>
    <name evidence="3" type="primary">LOC140036369</name>
</gene>
<dbReference type="InterPro" id="IPR036691">
    <property type="entry name" value="Endo/exonu/phosph_ase_sf"/>
</dbReference>
<dbReference type="Proteomes" id="UP001652660">
    <property type="component" value="Chromosome 2e"/>
</dbReference>
<evidence type="ECO:0000313" key="2">
    <source>
        <dbReference type="Proteomes" id="UP001652660"/>
    </source>
</evidence>
<keyword evidence="2" id="KW-1185">Reference proteome</keyword>
<proteinExistence type="predicted"/>
<feature type="coiled-coil region" evidence="1">
    <location>
        <begin position="213"/>
        <end position="240"/>
    </location>
</feature>
<dbReference type="RefSeq" id="XP_071933853.1">
    <property type="nucleotide sequence ID" value="XM_072077752.1"/>
</dbReference>
<evidence type="ECO:0008006" key="4">
    <source>
        <dbReference type="Google" id="ProtNLM"/>
    </source>
</evidence>
<evidence type="ECO:0000256" key="1">
    <source>
        <dbReference type="SAM" id="Coils"/>
    </source>
</evidence>
<dbReference type="Gene3D" id="3.60.10.10">
    <property type="entry name" value="Endonuclease/exonuclease/phosphatase"/>
    <property type="match status" value="1"/>
</dbReference>
<dbReference type="SUPFAM" id="SSF56219">
    <property type="entry name" value="DNase I-like"/>
    <property type="match status" value="1"/>
</dbReference>
<dbReference type="PANTHER" id="PTHR33710">
    <property type="entry name" value="BNAC02G09200D PROTEIN"/>
    <property type="match status" value="1"/>
</dbReference>
<organism evidence="2 3">
    <name type="scientific">Coffea arabica</name>
    <name type="common">Arabian coffee</name>
    <dbReference type="NCBI Taxonomy" id="13443"/>
    <lineage>
        <taxon>Eukaryota</taxon>
        <taxon>Viridiplantae</taxon>
        <taxon>Streptophyta</taxon>
        <taxon>Embryophyta</taxon>
        <taxon>Tracheophyta</taxon>
        <taxon>Spermatophyta</taxon>
        <taxon>Magnoliopsida</taxon>
        <taxon>eudicotyledons</taxon>
        <taxon>Gunneridae</taxon>
        <taxon>Pentapetalae</taxon>
        <taxon>asterids</taxon>
        <taxon>lamiids</taxon>
        <taxon>Gentianales</taxon>
        <taxon>Rubiaceae</taxon>
        <taxon>Ixoroideae</taxon>
        <taxon>Gardenieae complex</taxon>
        <taxon>Bertiereae - Coffeeae clade</taxon>
        <taxon>Coffeeae</taxon>
        <taxon>Coffea</taxon>
    </lineage>
</organism>
<accession>A0ABM4WQ07</accession>
<sequence length="252" mass="28664">MGEGAQFLNLAVQHPGLVSSVSFSAVHAATTREKRQDLWAGLLQCKPSHGPWLVCGDFNVVIGEEEKKGGRPFTVAEATEFVTFMRPAGLVDGSFSGSRFTWCNNRHGRARIWKRLDRLLMNMECFDAGLSIGVTYLERHPSNHAPLLLFVGTRLDGKPRPFRFINAWADREDFLEAVRESWQQECGGPPMHVLCSKLQRLKRHLQLWNKDCVGNFSDNVAKAEEEVGRLERRLEDGGRRRCMWSSSRLRPR</sequence>
<evidence type="ECO:0000313" key="3">
    <source>
        <dbReference type="RefSeq" id="XP_071933853.1"/>
    </source>
</evidence>
<dbReference type="GeneID" id="140036369"/>
<protein>
    <recommendedName>
        <fullName evidence="4">Endonuclease/exonuclease/phosphatase domain-containing protein</fullName>
    </recommendedName>
</protein>
<reference evidence="3" key="1">
    <citation type="submission" date="2025-08" db="UniProtKB">
        <authorList>
            <consortium name="RefSeq"/>
        </authorList>
    </citation>
    <scope>IDENTIFICATION</scope>
    <source>
        <tissue evidence="3">Leaves</tissue>
    </source>
</reference>
<keyword evidence="1" id="KW-0175">Coiled coil</keyword>
<name>A0ABM4WQ07_COFAR</name>